<keyword evidence="1" id="KW-0175">Coiled coil</keyword>
<dbReference type="Proteomes" id="UP001465668">
    <property type="component" value="Unassembled WGS sequence"/>
</dbReference>
<organism evidence="2 3">
    <name type="scientific">Seiridium cardinale</name>
    <dbReference type="NCBI Taxonomy" id="138064"/>
    <lineage>
        <taxon>Eukaryota</taxon>
        <taxon>Fungi</taxon>
        <taxon>Dikarya</taxon>
        <taxon>Ascomycota</taxon>
        <taxon>Pezizomycotina</taxon>
        <taxon>Sordariomycetes</taxon>
        <taxon>Xylariomycetidae</taxon>
        <taxon>Amphisphaeriales</taxon>
        <taxon>Sporocadaceae</taxon>
        <taxon>Seiridium</taxon>
    </lineage>
</organism>
<comment type="caution">
    <text evidence="2">The sequence shown here is derived from an EMBL/GenBank/DDBJ whole genome shotgun (WGS) entry which is preliminary data.</text>
</comment>
<proteinExistence type="predicted"/>
<feature type="coiled-coil region" evidence="1">
    <location>
        <begin position="54"/>
        <end position="144"/>
    </location>
</feature>
<gene>
    <name evidence="2" type="ORF">SCAR479_05139</name>
</gene>
<name>A0ABR2XWJ2_9PEZI</name>
<evidence type="ECO:0000313" key="2">
    <source>
        <dbReference type="EMBL" id="KAK9778169.1"/>
    </source>
</evidence>
<evidence type="ECO:0000313" key="3">
    <source>
        <dbReference type="Proteomes" id="UP001465668"/>
    </source>
</evidence>
<protein>
    <submittedName>
        <fullName evidence="2">Uncharacterized protein</fullName>
    </submittedName>
</protein>
<dbReference type="Gene3D" id="1.10.287.1490">
    <property type="match status" value="1"/>
</dbReference>
<keyword evidence="3" id="KW-1185">Reference proteome</keyword>
<reference evidence="2 3" key="1">
    <citation type="submission" date="2024-02" db="EMBL/GenBank/DDBJ databases">
        <title>First draft genome assembly of two strains of Seiridium cardinale.</title>
        <authorList>
            <person name="Emiliani G."/>
            <person name="Scali E."/>
        </authorList>
    </citation>
    <scope>NUCLEOTIDE SEQUENCE [LARGE SCALE GENOMIC DNA]</scope>
    <source>
        <strain evidence="2 3">BM-138-000479</strain>
    </source>
</reference>
<dbReference type="EMBL" id="JARVKM010000017">
    <property type="protein sequence ID" value="KAK9778169.1"/>
    <property type="molecule type" value="Genomic_DNA"/>
</dbReference>
<sequence length="218" mass="25793">MPTTEYVRLRPGHPPEFVRSNSFSHRHRHHRRHKCHDDCAGVSWAEYNNVLEQNRNFREQNITLAQEKESLKAEVNKAVSANRAWSEEAARLTAANGRLSGELEILRDENDRLRRSVSSEDDHIKGFKRRIKALERELKDQTRASSAEIGELKESVERSNDVANQWKRKCDEIKSKYDTVKKLLFERDAQLERRNVTIDEQVHTIHRLRELLERYRGW</sequence>
<evidence type="ECO:0000256" key="1">
    <source>
        <dbReference type="SAM" id="Coils"/>
    </source>
</evidence>
<accession>A0ABR2XWJ2</accession>